<evidence type="ECO:0000256" key="1">
    <source>
        <dbReference type="SAM" id="MobiDB-lite"/>
    </source>
</evidence>
<feature type="region of interest" description="Disordered" evidence="1">
    <location>
        <begin position="40"/>
        <end position="73"/>
    </location>
</feature>
<evidence type="ECO:0000313" key="2">
    <source>
        <dbReference type="EMBL" id="PKI41762.1"/>
    </source>
</evidence>
<reference evidence="2 3" key="1">
    <citation type="submission" date="2017-11" db="EMBL/GenBank/DDBJ databases">
        <title>De-novo sequencing of pomegranate (Punica granatum L.) genome.</title>
        <authorList>
            <person name="Akparov Z."/>
            <person name="Amiraslanov A."/>
            <person name="Hajiyeva S."/>
            <person name="Abbasov M."/>
            <person name="Kaur K."/>
            <person name="Hamwieh A."/>
            <person name="Solovyev V."/>
            <person name="Salamov A."/>
            <person name="Braich B."/>
            <person name="Kosarev P."/>
            <person name="Mahmoud A."/>
            <person name="Hajiyev E."/>
            <person name="Babayeva S."/>
            <person name="Izzatullayeva V."/>
            <person name="Mammadov A."/>
            <person name="Mammadov A."/>
            <person name="Sharifova S."/>
            <person name="Ojaghi J."/>
            <person name="Eynullazada K."/>
            <person name="Bayramov B."/>
            <person name="Abdulazimova A."/>
            <person name="Shahmuradov I."/>
        </authorList>
    </citation>
    <scope>NUCLEOTIDE SEQUENCE [LARGE SCALE GENOMIC DNA]</scope>
    <source>
        <strain evidence="3">cv. AG2017</strain>
        <tissue evidence="2">Leaf</tissue>
    </source>
</reference>
<comment type="caution">
    <text evidence="2">The sequence shown here is derived from an EMBL/GenBank/DDBJ whole genome shotgun (WGS) entry which is preliminary data.</text>
</comment>
<organism evidence="2 3">
    <name type="scientific">Punica granatum</name>
    <name type="common">Pomegranate</name>
    <dbReference type="NCBI Taxonomy" id="22663"/>
    <lineage>
        <taxon>Eukaryota</taxon>
        <taxon>Viridiplantae</taxon>
        <taxon>Streptophyta</taxon>
        <taxon>Embryophyta</taxon>
        <taxon>Tracheophyta</taxon>
        <taxon>Spermatophyta</taxon>
        <taxon>Magnoliopsida</taxon>
        <taxon>eudicotyledons</taxon>
        <taxon>Gunneridae</taxon>
        <taxon>Pentapetalae</taxon>
        <taxon>rosids</taxon>
        <taxon>malvids</taxon>
        <taxon>Myrtales</taxon>
        <taxon>Lythraceae</taxon>
        <taxon>Punica</taxon>
    </lineage>
</organism>
<keyword evidence="3" id="KW-1185">Reference proteome</keyword>
<gene>
    <name evidence="2" type="ORF">CRG98_037844</name>
</gene>
<name>A0A2I0ICQ3_PUNGR</name>
<evidence type="ECO:0000313" key="3">
    <source>
        <dbReference type="Proteomes" id="UP000233551"/>
    </source>
</evidence>
<sequence length="137" mass="15330">MDTKRFETVTQGETPYHTRVTCARCVGALDPVIDRKLWELQGGPNSRSGRRGQRLESGAVRHKQREPVTAATRGGRIPAARWLEELRGVGRYLSGSSKWKVVREREFREIEGVLGRGKVRARVGSAGSSELREKKSS</sequence>
<dbReference type="Proteomes" id="UP000233551">
    <property type="component" value="Unassembled WGS sequence"/>
</dbReference>
<proteinExistence type="predicted"/>
<dbReference type="AlphaFoldDB" id="A0A2I0ICQ3"/>
<accession>A0A2I0ICQ3</accession>
<dbReference type="EMBL" id="PGOL01003301">
    <property type="protein sequence ID" value="PKI41762.1"/>
    <property type="molecule type" value="Genomic_DNA"/>
</dbReference>
<protein>
    <submittedName>
        <fullName evidence="2">Uncharacterized protein</fullName>
    </submittedName>
</protein>